<dbReference type="PANTHER" id="PTHR42964:SF1">
    <property type="entry name" value="POLYKETIDE BIOSYNTHESIS ENOYL-COA HYDRATASE PKSH-RELATED"/>
    <property type="match status" value="1"/>
</dbReference>
<proteinExistence type="inferred from homology"/>
<protein>
    <submittedName>
        <fullName evidence="2">Isohexenylglutaconyl-CoA hydratase</fullName>
    </submittedName>
</protein>
<dbReference type="STRING" id="198092.SAMN02745194_01611"/>
<name>A0A1M6G4M9_9PROT</name>
<reference evidence="2 3" key="1">
    <citation type="submission" date="2016-11" db="EMBL/GenBank/DDBJ databases">
        <authorList>
            <person name="Jaros S."/>
            <person name="Januszkiewicz K."/>
            <person name="Wedrychowicz H."/>
        </authorList>
    </citation>
    <scope>NUCLEOTIDE SEQUENCE [LARGE SCALE GENOMIC DNA]</scope>
    <source>
        <strain evidence="2 3">DSM 14916</strain>
    </source>
</reference>
<organism evidence="2 3">
    <name type="scientific">Muricoccus roseus</name>
    <dbReference type="NCBI Taxonomy" id="198092"/>
    <lineage>
        <taxon>Bacteria</taxon>
        <taxon>Pseudomonadati</taxon>
        <taxon>Pseudomonadota</taxon>
        <taxon>Alphaproteobacteria</taxon>
        <taxon>Acetobacterales</taxon>
        <taxon>Roseomonadaceae</taxon>
        <taxon>Muricoccus</taxon>
    </lineage>
</organism>
<dbReference type="GO" id="GO:0003824">
    <property type="term" value="F:catalytic activity"/>
    <property type="evidence" value="ECO:0007669"/>
    <property type="project" value="UniProtKB-ARBA"/>
</dbReference>
<dbReference type="Pfam" id="PF00378">
    <property type="entry name" value="ECH_1"/>
    <property type="match status" value="1"/>
</dbReference>
<gene>
    <name evidence="2" type="ORF">SAMN02745194_01611</name>
</gene>
<dbReference type="RefSeq" id="WP_073133439.1">
    <property type="nucleotide sequence ID" value="NZ_FQZF01000008.1"/>
</dbReference>
<dbReference type="EMBL" id="FQZF01000008">
    <property type="protein sequence ID" value="SHJ04951.1"/>
    <property type="molecule type" value="Genomic_DNA"/>
</dbReference>
<accession>A0A1M6G4M9</accession>
<dbReference type="CDD" id="cd06558">
    <property type="entry name" value="crotonase-like"/>
    <property type="match status" value="1"/>
</dbReference>
<dbReference type="Proteomes" id="UP000184387">
    <property type="component" value="Unassembled WGS sequence"/>
</dbReference>
<dbReference type="AlphaFoldDB" id="A0A1M6G4M9"/>
<sequence length="269" mass="27339">MSDEAPLLVTRQGGVVRAVMNRPARRNALNGALSEALDGLLAGLRADREARVLVLSGAGGHFCAGLDLGEVGGETGTPEQRMAAQLERNRRIGARFAAMAALPQVVIAAVQGSAFAGGLGFVCAADIAFASADARFAAPETRRGLVAAQILPWIVRRTGRSHAARMVLQGHVLNAGEAGRIGLVHEVAANAAALDALVAATVADVMQGAPGALAETKAMLAALGAAVPEGYAEAGAAAFARCAASGEADEGIAAFRDRRPPAWFATQSS</sequence>
<dbReference type="InterPro" id="IPR001753">
    <property type="entry name" value="Enoyl-CoA_hydra/iso"/>
</dbReference>
<comment type="similarity">
    <text evidence="1">Belongs to the enoyl-CoA hydratase/isomerase family.</text>
</comment>
<keyword evidence="3" id="KW-1185">Reference proteome</keyword>
<evidence type="ECO:0000256" key="1">
    <source>
        <dbReference type="ARBA" id="ARBA00005254"/>
    </source>
</evidence>
<evidence type="ECO:0000313" key="3">
    <source>
        <dbReference type="Proteomes" id="UP000184387"/>
    </source>
</evidence>
<dbReference type="Gene3D" id="3.90.226.10">
    <property type="entry name" value="2-enoyl-CoA Hydratase, Chain A, domain 1"/>
    <property type="match status" value="1"/>
</dbReference>
<evidence type="ECO:0000313" key="2">
    <source>
        <dbReference type="EMBL" id="SHJ04951.1"/>
    </source>
</evidence>
<dbReference type="InterPro" id="IPR051683">
    <property type="entry name" value="Enoyl-CoA_Hydratase/Isomerase"/>
</dbReference>
<dbReference type="SUPFAM" id="SSF52096">
    <property type="entry name" value="ClpP/crotonase"/>
    <property type="match status" value="1"/>
</dbReference>
<dbReference type="PANTHER" id="PTHR42964">
    <property type="entry name" value="ENOYL-COA HYDRATASE"/>
    <property type="match status" value="1"/>
</dbReference>
<dbReference type="InterPro" id="IPR029045">
    <property type="entry name" value="ClpP/crotonase-like_dom_sf"/>
</dbReference>